<comment type="caution">
    <text evidence="6">The sequence shown here is derived from an EMBL/GenBank/DDBJ whole genome shotgun (WGS) entry which is preliminary data.</text>
</comment>
<evidence type="ECO:0000259" key="5">
    <source>
        <dbReference type="Pfam" id="PF24827"/>
    </source>
</evidence>
<dbReference type="AlphaFoldDB" id="A0A6B1D473"/>
<protein>
    <submittedName>
        <fullName evidence="6">Succinylglutamate desuccinylase/aspartoacylase family protein</fullName>
    </submittedName>
</protein>
<name>A0A6B1D473_9CHLR</name>
<evidence type="ECO:0000256" key="2">
    <source>
        <dbReference type="ARBA" id="ARBA00022723"/>
    </source>
</evidence>
<evidence type="ECO:0000256" key="3">
    <source>
        <dbReference type="ARBA" id="ARBA00022801"/>
    </source>
</evidence>
<dbReference type="EMBL" id="VXMH01000023">
    <property type="protein sequence ID" value="MYC94285.1"/>
    <property type="molecule type" value="Genomic_DNA"/>
</dbReference>
<reference evidence="6" key="1">
    <citation type="submission" date="2019-09" db="EMBL/GenBank/DDBJ databases">
        <title>Characterisation of the sponge microbiome using genome-centric metagenomics.</title>
        <authorList>
            <person name="Engelberts J.P."/>
            <person name="Robbins S.J."/>
            <person name="De Goeij J.M."/>
            <person name="Aranda M."/>
            <person name="Bell S.C."/>
            <person name="Webster N.S."/>
        </authorList>
    </citation>
    <scope>NUCLEOTIDE SEQUENCE</scope>
    <source>
        <strain evidence="6">SB0661_bin_32</strain>
    </source>
</reference>
<keyword evidence="2" id="KW-0479">Metal-binding</keyword>
<dbReference type="GO" id="GO:0016788">
    <property type="term" value="F:hydrolase activity, acting on ester bonds"/>
    <property type="evidence" value="ECO:0007669"/>
    <property type="project" value="InterPro"/>
</dbReference>
<accession>A0A6B1D473</accession>
<dbReference type="GO" id="GO:0046872">
    <property type="term" value="F:metal ion binding"/>
    <property type="evidence" value="ECO:0007669"/>
    <property type="project" value="UniProtKB-KW"/>
</dbReference>
<dbReference type="Gene3D" id="3.40.630.10">
    <property type="entry name" value="Zn peptidases"/>
    <property type="match status" value="1"/>
</dbReference>
<dbReference type="InterPro" id="IPR055438">
    <property type="entry name" value="AstE_AspA_cat"/>
</dbReference>
<evidence type="ECO:0000256" key="4">
    <source>
        <dbReference type="ARBA" id="ARBA00022833"/>
    </source>
</evidence>
<dbReference type="PANTHER" id="PTHR37326:SF1">
    <property type="entry name" value="BLL3975 PROTEIN"/>
    <property type="match status" value="1"/>
</dbReference>
<dbReference type="Pfam" id="PF24827">
    <property type="entry name" value="AstE_AspA_cat"/>
    <property type="match status" value="1"/>
</dbReference>
<evidence type="ECO:0000256" key="1">
    <source>
        <dbReference type="ARBA" id="ARBA00001947"/>
    </source>
</evidence>
<comment type="cofactor">
    <cofactor evidence="1">
        <name>Zn(2+)</name>
        <dbReference type="ChEBI" id="CHEBI:29105"/>
    </cofactor>
</comment>
<dbReference type="InterPro" id="IPR053138">
    <property type="entry name" value="N-alpha-Ac-DABA_deacetylase"/>
</dbReference>
<sequence length="355" mass="37639">MRAEPVTFNDSPLANEHKGASEMANFELAGLSAAPGEVVKGHLGHVTLADGNKVGVPVVIVNGVEDGPTLVVTASIHGTEINGTGALLKTVRATDPQQLKGRLVAITVGNPFAFQVGSYFSPVIAPTGDGINMSSAPMWPADSGGTVTLRLAGVIGEALKVATHSIDVHSNPPDAIPFTLIRRDACPDEKVLAEMEKMAEAWGFTVIDSPGRSATGVVGSSLAHGIPSMTPELIADFFLWEDNTNSGQIGITNTMKAIGMLEGDIVPQATTPMQGDFYMADRLTSHKGGLMWIKHPPGTFLREGDTAVDMMDVWGDLIEEVKMPYDGYCWSFTGGVGYTQVVPEGTQIAFTFRER</sequence>
<dbReference type="PANTHER" id="PTHR37326">
    <property type="entry name" value="BLL3975 PROTEIN"/>
    <property type="match status" value="1"/>
</dbReference>
<feature type="domain" description="Succinylglutamate desuccinylase/Aspartoacylase catalytic" evidence="5">
    <location>
        <begin position="66"/>
        <end position="205"/>
    </location>
</feature>
<dbReference type="SUPFAM" id="SSF53187">
    <property type="entry name" value="Zn-dependent exopeptidases"/>
    <property type="match status" value="1"/>
</dbReference>
<proteinExistence type="predicted"/>
<keyword evidence="4" id="KW-0862">Zinc</keyword>
<gene>
    <name evidence="6" type="ORF">F4X14_04880</name>
</gene>
<organism evidence="6">
    <name type="scientific">Caldilineaceae bacterium SB0661_bin_32</name>
    <dbReference type="NCBI Taxonomy" id="2605255"/>
    <lineage>
        <taxon>Bacteria</taxon>
        <taxon>Bacillati</taxon>
        <taxon>Chloroflexota</taxon>
        <taxon>Caldilineae</taxon>
        <taxon>Caldilineales</taxon>
        <taxon>Caldilineaceae</taxon>
    </lineage>
</organism>
<keyword evidence="3" id="KW-0378">Hydrolase</keyword>
<evidence type="ECO:0000313" key="6">
    <source>
        <dbReference type="EMBL" id="MYC94285.1"/>
    </source>
</evidence>